<proteinExistence type="predicted"/>
<feature type="transmembrane region" description="Helical" evidence="5">
    <location>
        <begin position="9"/>
        <end position="29"/>
    </location>
</feature>
<dbReference type="SMART" id="SM00327">
    <property type="entry name" value="VWA"/>
    <property type="match status" value="1"/>
</dbReference>
<evidence type="ECO:0000256" key="5">
    <source>
        <dbReference type="SAM" id="Phobius"/>
    </source>
</evidence>
<dbReference type="InterPro" id="IPR002035">
    <property type="entry name" value="VWF_A"/>
</dbReference>
<dbReference type="PROSITE" id="PS50234">
    <property type="entry name" value="VWFA"/>
    <property type="match status" value="1"/>
</dbReference>
<comment type="caution">
    <text evidence="7">The sequence shown here is derived from an EMBL/GenBank/DDBJ whole genome shotgun (WGS) entry which is preliminary data.</text>
</comment>
<evidence type="ECO:0000256" key="1">
    <source>
        <dbReference type="ARBA" id="ARBA00022475"/>
    </source>
</evidence>
<keyword evidence="8" id="KW-1185">Reference proteome</keyword>
<protein>
    <submittedName>
        <fullName evidence="7">VWA domain-containing protein</fullName>
    </submittedName>
</protein>
<organism evidence="7 8">
    <name type="scientific">Mesonia sediminis</name>
    <dbReference type="NCBI Taxonomy" id="1703946"/>
    <lineage>
        <taxon>Bacteria</taxon>
        <taxon>Pseudomonadati</taxon>
        <taxon>Bacteroidota</taxon>
        <taxon>Flavobacteriia</taxon>
        <taxon>Flavobacteriales</taxon>
        <taxon>Flavobacteriaceae</taxon>
        <taxon>Mesonia</taxon>
    </lineage>
</organism>
<keyword evidence="1" id="KW-1003">Cell membrane</keyword>
<dbReference type="EMBL" id="JBHULZ010000041">
    <property type="protein sequence ID" value="MFD2698213.1"/>
    <property type="molecule type" value="Genomic_DNA"/>
</dbReference>
<dbReference type="Gene3D" id="3.40.50.410">
    <property type="entry name" value="von Willebrand factor, type A domain"/>
    <property type="match status" value="1"/>
</dbReference>
<dbReference type="Pfam" id="PF07584">
    <property type="entry name" value="BatA"/>
    <property type="match status" value="1"/>
</dbReference>
<dbReference type="RefSeq" id="WP_379047408.1">
    <property type="nucleotide sequence ID" value="NZ_JBHULZ010000041.1"/>
</dbReference>
<sequence>MIVLEEKIYFWLLALIPILIMVFLLNLWWRKRKQNLFAEKQFLQKLSPDKSVIKPTIKLILWCFIFGAIAFALVNLKIGSKTETIKREGVDIVFAMDVSKSMLAEDIAPNRLDKSKQIVNQIINSLASDRIGIIAYAGSAFPQLPITTDYSSAKLFLQALNTNMVSSQGTAIGEAIQLAQSYYPENSKTSKVLIILSDGENHDHQINEILADAKENELTVITIGVGTLKGSTIPIKENGRVKQYKKDKNGETVITRLDPSTLKQIASATNGTYIDGTNTQEVITQVSEALSKIEKTEFETKQYASYKDQFQWFIGLALLLVILELLVFDKKTAWVKRLNLFNDKDNRHDNK</sequence>
<keyword evidence="4 5" id="KW-0472">Membrane</keyword>
<feature type="transmembrane region" description="Helical" evidence="5">
    <location>
        <begin position="59"/>
        <end position="78"/>
    </location>
</feature>
<dbReference type="PANTHER" id="PTHR22550:SF5">
    <property type="entry name" value="LEUCINE ZIPPER PROTEIN 4"/>
    <property type="match status" value="1"/>
</dbReference>
<gene>
    <name evidence="7" type="ORF">ACFSQ0_09440</name>
</gene>
<dbReference type="Proteomes" id="UP001597357">
    <property type="component" value="Unassembled WGS sequence"/>
</dbReference>
<evidence type="ECO:0000313" key="7">
    <source>
        <dbReference type="EMBL" id="MFD2698213.1"/>
    </source>
</evidence>
<evidence type="ECO:0000313" key="8">
    <source>
        <dbReference type="Proteomes" id="UP001597357"/>
    </source>
</evidence>
<feature type="transmembrane region" description="Helical" evidence="5">
    <location>
        <begin position="310"/>
        <end position="328"/>
    </location>
</feature>
<evidence type="ECO:0000256" key="2">
    <source>
        <dbReference type="ARBA" id="ARBA00022692"/>
    </source>
</evidence>
<dbReference type="InterPro" id="IPR024163">
    <property type="entry name" value="Aerotolerance_reg_N"/>
</dbReference>
<reference evidence="8" key="1">
    <citation type="journal article" date="2019" name="Int. J. Syst. Evol. Microbiol.">
        <title>The Global Catalogue of Microorganisms (GCM) 10K type strain sequencing project: providing services to taxonomists for standard genome sequencing and annotation.</title>
        <authorList>
            <consortium name="The Broad Institute Genomics Platform"/>
            <consortium name="The Broad Institute Genome Sequencing Center for Infectious Disease"/>
            <person name="Wu L."/>
            <person name="Ma J."/>
        </authorList>
    </citation>
    <scope>NUCLEOTIDE SEQUENCE [LARGE SCALE GENOMIC DNA]</scope>
    <source>
        <strain evidence="8">KCTC 42255</strain>
    </source>
</reference>
<dbReference type="InterPro" id="IPR050768">
    <property type="entry name" value="UPF0353/GerABKA_families"/>
</dbReference>
<dbReference type="PANTHER" id="PTHR22550">
    <property type="entry name" value="SPORE GERMINATION PROTEIN"/>
    <property type="match status" value="1"/>
</dbReference>
<keyword evidence="2 5" id="KW-0812">Transmembrane</keyword>
<name>A0ABW5SFC1_9FLAO</name>
<dbReference type="InterPro" id="IPR036465">
    <property type="entry name" value="vWFA_dom_sf"/>
</dbReference>
<accession>A0ABW5SFC1</accession>
<evidence type="ECO:0000259" key="6">
    <source>
        <dbReference type="PROSITE" id="PS50234"/>
    </source>
</evidence>
<evidence type="ECO:0000256" key="3">
    <source>
        <dbReference type="ARBA" id="ARBA00022989"/>
    </source>
</evidence>
<dbReference type="SUPFAM" id="SSF53300">
    <property type="entry name" value="vWA-like"/>
    <property type="match status" value="1"/>
</dbReference>
<keyword evidence="3 5" id="KW-1133">Transmembrane helix</keyword>
<dbReference type="Pfam" id="PF00092">
    <property type="entry name" value="VWA"/>
    <property type="match status" value="1"/>
</dbReference>
<evidence type="ECO:0000256" key="4">
    <source>
        <dbReference type="ARBA" id="ARBA00023136"/>
    </source>
</evidence>
<feature type="domain" description="VWFA" evidence="6">
    <location>
        <begin position="91"/>
        <end position="269"/>
    </location>
</feature>